<evidence type="ECO:0000313" key="1">
    <source>
        <dbReference type="EMBL" id="PIZ41916.1"/>
    </source>
</evidence>
<name>A0A2M7TAD4_9ACTN</name>
<comment type="caution">
    <text evidence="1">The sequence shown here is derived from an EMBL/GenBank/DDBJ whole genome shotgun (WGS) entry which is preliminary data.</text>
</comment>
<dbReference type="Proteomes" id="UP000230956">
    <property type="component" value="Unassembled WGS sequence"/>
</dbReference>
<proteinExistence type="predicted"/>
<dbReference type="RefSeq" id="WP_286677615.1">
    <property type="nucleotide sequence ID" value="NZ_MNXI01000018.1"/>
</dbReference>
<organism evidence="1 2">
    <name type="scientific">Candidatus Aquicultor secundus</name>
    <dbReference type="NCBI Taxonomy" id="1973895"/>
    <lineage>
        <taxon>Bacteria</taxon>
        <taxon>Bacillati</taxon>
        <taxon>Actinomycetota</taxon>
        <taxon>Candidatus Aquicultoria</taxon>
        <taxon>Candidatus Aquicultorales</taxon>
        <taxon>Candidatus Aquicultoraceae</taxon>
        <taxon>Candidatus Aquicultor</taxon>
    </lineage>
</organism>
<dbReference type="AlphaFoldDB" id="A0A2M7TAD4"/>
<evidence type="ECO:0000313" key="2">
    <source>
        <dbReference type="Proteomes" id="UP000230956"/>
    </source>
</evidence>
<dbReference type="EMBL" id="PFNG01000037">
    <property type="protein sequence ID" value="PIZ41916.1"/>
    <property type="molecule type" value="Genomic_DNA"/>
</dbReference>
<protein>
    <submittedName>
        <fullName evidence="1">Uncharacterized protein</fullName>
    </submittedName>
</protein>
<gene>
    <name evidence="1" type="ORF">COY37_01395</name>
</gene>
<reference evidence="2" key="1">
    <citation type="submission" date="2017-09" db="EMBL/GenBank/DDBJ databases">
        <title>Depth-based differentiation of microbial function through sediment-hosted aquifers and enrichment of novel symbionts in the deep terrestrial subsurface.</title>
        <authorList>
            <person name="Probst A.J."/>
            <person name="Ladd B."/>
            <person name="Jarett J.K."/>
            <person name="Geller-Mcgrath D.E."/>
            <person name="Sieber C.M.K."/>
            <person name="Emerson J.B."/>
            <person name="Anantharaman K."/>
            <person name="Thomas B.C."/>
            <person name="Malmstrom R."/>
            <person name="Stieglmeier M."/>
            <person name="Klingl A."/>
            <person name="Woyke T."/>
            <person name="Ryan C.M."/>
            <person name="Banfield J.F."/>
        </authorList>
    </citation>
    <scope>NUCLEOTIDE SEQUENCE [LARGE SCALE GENOMIC DNA]</scope>
</reference>
<sequence length="61" mass="7096">MSDSNSWTDAQHEKLNRIHDLLNEIIDTHKKMQSLLSESIIKSQTERGLQEIENFLQSEGK</sequence>
<accession>A0A2M7TAD4</accession>